<evidence type="ECO:0000313" key="2">
    <source>
        <dbReference type="Proteomes" id="UP000068243"/>
    </source>
</evidence>
<dbReference type="OrthoDB" id="4062651at2759"/>
<organism evidence="1 2">
    <name type="scientific">Aspergillus niger</name>
    <dbReference type="NCBI Taxonomy" id="5061"/>
    <lineage>
        <taxon>Eukaryota</taxon>
        <taxon>Fungi</taxon>
        <taxon>Dikarya</taxon>
        <taxon>Ascomycota</taxon>
        <taxon>Pezizomycotina</taxon>
        <taxon>Eurotiomycetes</taxon>
        <taxon>Eurotiomycetidae</taxon>
        <taxon>Eurotiales</taxon>
        <taxon>Aspergillaceae</taxon>
        <taxon>Aspergillus</taxon>
        <taxon>Aspergillus subgen. Circumdati</taxon>
    </lineage>
</organism>
<dbReference type="EMBL" id="BCMY01000004">
    <property type="protein sequence ID" value="GAQ39346.1"/>
    <property type="molecule type" value="Genomic_DNA"/>
</dbReference>
<proteinExistence type="predicted"/>
<keyword evidence="1" id="KW-0808">Transferase</keyword>
<name>A0A100IDQ5_ASPNG</name>
<comment type="caution">
    <text evidence="1">The sequence shown here is derived from an EMBL/GenBank/DDBJ whole genome shotgun (WGS) entry which is preliminary data.</text>
</comment>
<dbReference type="SUPFAM" id="SSF56112">
    <property type="entry name" value="Protein kinase-like (PK-like)"/>
    <property type="match status" value="1"/>
</dbReference>
<dbReference type="OMA" id="DIGRIHY"/>
<reference evidence="2" key="1">
    <citation type="journal article" date="2016" name="Genome Announc.">
        <title>Draft genome sequence of Aspergillus niger strain An76.</title>
        <authorList>
            <person name="Gong W."/>
            <person name="Cheng Z."/>
            <person name="Zhang H."/>
            <person name="Liu L."/>
            <person name="Gao P."/>
            <person name="Wang L."/>
        </authorList>
    </citation>
    <scope>NUCLEOTIDE SEQUENCE [LARGE SCALE GENOMIC DNA]</scope>
    <source>
        <strain evidence="2">An76</strain>
    </source>
</reference>
<dbReference type="AlphaFoldDB" id="A0A100IDQ5"/>
<sequence length="342" mass="39718">MVKECLDYDIGRIHYIGPDKHPEFTVYKDNKYFRITIGDVRRYPRFYKKYKARLRKSNHPSHRDLKDAKHSVYRCILKYCVLNKLAPPPTFDYTKIHTVEDCFNELGVVEWRIDWTKEGGFRLKTPEPISNGVDFRGVAIPDAVATGYPWLPAYNLRDITVKLDPDPKSVIPKKVSLVEQPNEALYFKMLTGRDKLDLICSYNEVESYTKLWDSGIYDEPLFLGARVVGVAQDCSKKVFGLLLLYIEGSTLSDVMRDGRPLPDKERRDKWYWQIKNSLKILHRRDLLWGDPKADNNVLIDVNDDAWLTGFGKNCTAPWVDRRADGTLEGDKQGVRRLKKILL</sequence>
<protein>
    <submittedName>
        <fullName evidence="1">Protein kinase-like domain</fullName>
    </submittedName>
</protein>
<dbReference type="Gene3D" id="1.10.510.10">
    <property type="entry name" value="Transferase(Phosphotransferase) domain 1"/>
    <property type="match status" value="1"/>
</dbReference>
<gene>
    <name evidence="1" type="ORF">ABL_03084</name>
</gene>
<dbReference type="GO" id="GO:0016301">
    <property type="term" value="F:kinase activity"/>
    <property type="evidence" value="ECO:0007669"/>
    <property type="project" value="UniProtKB-KW"/>
</dbReference>
<dbReference type="InterPro" id="IPR011009">
    <property type="entry name" value="Kinase-like_dom_sf"/>
</dbReference>
<evidence type="ECO:0000313" key="1">
    <source>
        <dbReference type="EMBL" id="GAQ39346.1"/>
    </source>
</evidence>
<dbReference type="Proteomes" id="UP000068243">
    <property type="component" value="Unassembled WGS sequence"/>
</dbReference>
<keyword evidence="1" id="KW-0418">Kinase</keyword>
<accession>A0A100IDQ5</accession>